<accession>A0A1E4S501</accession>
<dbReference type="EMBL" id="KV453927">
    <property type="protein sequence ID" value="ODV74588.1"/>
    <property type="molecule type" value="Genomic_DNA"/>
</dbReference>
<dbReference type="PANTHER" id="PTHR42790">
    <property type="entry name" value="AMINOTRANSFERASE"/>
    <property type="match status" value="1"/>
</dbReference>
<dbReference type="GO" id="GO:0006571">
    <property type="term" value="P:tyrosine biosynthetic process"/>
    <property type="evidence" value="ECO:0007669"/>
    <property type="project" value="TreeGrafter"/>
</dbReference>
<keyword evidence="4 7" id="KW-0808">Transferase</keyword>
<dbReference type="OrthoDB" id="691673at2759"/>
<protein>
    <submittedName>
        <fullName evidence="7">Aromatic amino acid aminotransferase II</fullName>
    </submittedName>
</protein>
<dbReference type="AlphaFoldDB" id="A0A1E4S501"/>
<dbReference type="InterPro" id="IPR004839">
    <property type="entry name" value="Aminotransferase_I/II_large"/>
</dbReference>
<evidence type="ECO:0000256" key="1">
    <source>
        <dbReference type="ARBA" id="ARBA00001933"/>
    </source>
</evidence>
<dbReference type="Proteomes" id="UP000094389">
    <property type="component" value="Unassembled WGS sequence"/>
</dbReference>
<dbReference type="GO" id="GO:0009074">
    <property type="term" value="P:aromatic amino acid family catabolic process"/>
    <property type="evidence" value="ECO:0007669"/>
    <property type="project" value="TreeGrafter"/>
</dbReference>
<dbReference type="InterPro" id="IPR050859">
    <property type="entry name" value="Class-I_PLP-dep_aminotransf"/>
</dbReference>
<gene>
    <name evidence="7" type="ORF">CYBJADRAFT_176752</name>
</gene>
<proteinExistence type="inferred from homology"/>
<dbReference type="InterPro" id="IPR015424">
    <property type="entry name" value="PyrdxlP-dep_Trfase"/>
</dbReference>
<feature type="domain" description="Aminotransferase class I/classII large" evidence="6">
    <location>
        <begin position="68"/>
        <end position="451"/>
    </location>
</feature>
<evidence type="ECO:0000313" key="7">
    <source>
        <dbReference type="EMBL" id="ODV74588.1"/>
    </source>
</evidence>
<dbReference type="InterPro" id="IPR015421">
    <property type="entry name" value="PyrdxlP-dep_Trfase_major"/>
</dbReference>
<evidence type="ECO:0000313" key="8">
    <source>
        <dbReference type="Proteomes" id="UP000094389"/>
    </source>
</evidence>
<keyword evidence="3 7" id="KW-0032">Aminotransferase</keyword>
<dbReference type="GO" id="GO:0008793">
    <property type="term" value="F:aromatic-amino-acid transaminase activity"/>
    <property type="evidence" value="ECO:0007669"/>
    <property type="project" value="TreeGrafter"/>
</dbReference>
<dbReference type="GO" id="GO:0030170">
    <property type="term" value="F:pyridoxal phosphate binding"/>
    <property type="evidence" value="ECO:0007669"/>
    <property type="project" value="InterPro"/>
</dbReference>
<dbReference type="GO" id="GO:0047536">
    <property type="term" value="F:2-aminoadipate transaminase activity"/>
    <property type="evidence" value="ECO:0007669"/>
    <property type="project" value="TreeGrafter"/>
</dbReference>
<dbReference type="Gene3D" id="3.40.640.10">
    <property type="entry name" value="Type I PLP-dependent aspartate aminotransferase-like (Major domain)"/>
    <property type="match status" value="1"/>
</dbReference>
<name>A0A1E4S501_CYBJN</name>
<keyword evidence="5" id="KW-0663">Pyridoxal phosphate</keyword>
<evidence type="ECO:0000256" key="4">
    <source>
        <dbReference type="ARBA" id="ARBA00022679"/>
    </source>
</evidence>
<dbReference type="CDD" id="cd00609">
    <property type="entry name" value="AAT_like"/>
    <property type="match status" value="1"/>
</dbReference>
<evidence type="ECO:0000256" key="5">
    <source>
        <dbReference type="ARBA" id="ARBA00022898"/>
    </source>
</evidence>
<keyword evidence="8" id="KW-1185">Reference proteome</keyword>
<sequence length="465" mass="52015">MTADATVMRHISQRAQQREVVGFHGVPLPDHVNRHLSPISLSGGRPHEGFYPLTKITYEFKDHPFGEPKVAEDASKLDLKRALNYGPTEGFPQLLEFAKDLVLLTNKPGYSGWNVTLTNGSGDSLHKVFNLLLDPGDTVLLEAYTFVPTINTIGSWGGSPVPVPINFEDGGIDVDYLEQLLEGWFQGQYQEKPFPKVLYTIPTGQNPTGLSLKESKRERVYGLAKKYDFIIVEDDPYGYIQLGAFTDGVDNPFDDDTYDSARFVKERLLKSYIQYDSDGRVLRLETFSKVFAPGARLGFIVGHSELIRRIIDHSNISTKAPSGLSQVSVLSAIAHSGGARGWIEWCVKVSKVYTERKNVLIRTLLESEAYKKGYFKYNEADAGMFITIDLNLPEGDDHRLELEGLRYKAIEKGVEVVLGKNMAFTPEYAKSAKFIRLTLATASDNDELIEAARRLSQAVLSFFEQ</sequence>
<reference evidence="7 8" key="1">
    <citation type="journal article" date="2016" name="Proc. Natl. Acad. Sci. U.S.A.">
        <title>Comparative genomics of biotechnologically important yeasts.</title>
        <authorList>
            <person name="Riley R."/>
            <person name="Haridas S."/>
            <person name="Wolfe K.H."/>
            <person name="Lopes M.R."/>
            <person name="Hittinger C.T."/>
            <person name="Goeker M."/>
            <person name="Salamov A.A."/>
            <person name="Wisecaver J.H."/>
            <person name="Long T.M."/>
            <person name="Calvey C.H."/>
            <person name="Aerts A.L."/>
            <person name="Barry K.W."/>
            <person name="Choi C."/>
            <person name="Clum A."/>
            <person name="Coughlan A.Y."/>
            <person name="Deshpande S."/>
            <person name="Douglass A.P."/>
            <person name="Hanson S.J."/>
            <person name="Klenk H.-P."/>
            <person name="LaButti K.M."/>
            <person name="Lapidus A."/>
            <person name="Lindquist E.A."/>
            <person name="Lipzen A.M."/>
            <person name="Meier-Kolthoff J.P."/>
            <person name="Ohm R.A."/>
            <person name="Otillar R.P."/>
            <person name="Pangilinan J.L."/>
            <person name="Peng Y."/>
            <person name="Rokas A."/>
            <person name="Rosa C.A."/>
            <person name="Scheuner C."/>
            <person name="Sibirny A.A."/>
            <person name="Slot J.C."/>
            <person name="Stielow J.B."/>
            <person name="Sun H."/>
            <person name="Kurtzman C.P."/>
            <person name="Blackwell M."/>
            <person name="Grigoriev I.V."/>
            <person name="Jeffries T.W."/>
        </authorList>
    </citation>
    <scope>NUCLEOTIDE SEQUENCE [LARGE SCALE GENOMIC DNA]</scope>
    <source>
        <strain evidence="8">ATCC 18201 / CBS 1600 / BCRC 20928 / JCM 3617 / NBRC 0987 / NRRL Y-1542</strain>
    </source>
</reference>
<comment type="cofactor">
    <cofactor evidence="1">
        <name>pyridoxal 5'-phosphate</name>
        <dbReference type="ChEBI" id="CHEBI:597326"/>
    </cofactor>
</comment>
<dbReference type="SUPFAM" id="SSF53383">
    <property type="entry name" value="PLP-dependent transferases"/>
    <property type="match status" value="1"/>
</dbReference>
<dbReference type="GeneID" id="30991210"/>
<evidence type="ECO:0000259" key="6">
    <source>
        <dbReference type="Pfam" id="PF00155"/>
    </source>
</evidence>
<dbReference type="OMA" id="KNMAFTP"/>
<organism evidence="7 8">
    <name type="scientific">Cyberlindnera jadinii (strain ATCC 18201 / CBS 1600 / BCRC 20928 / JCM 3617 / NBRC 0987 / NRRL Y-1542)</name>
    <name type="common">Torula yeast</name>
    <name type="synonym">Candida utilis</name>
    <dbReference type="NCBI Taxonomy" id="983966"/>
    <lineage>
        <taxon>Eukaryota</taxon>
        <taxon>Fungi</taxon>
        <taxon>Dikarya</taxon>
        <taxon>Ascomycota</taxon>
        <taxon>Saccharomycotina</taxon>
        <taxon>Saccharomycetes</taxon>
        <taxon>Phaffomycetales</taxon>
        <taxon>Phaffomycetaceae</taxon>
        <taxon>Cyberlindnera</taxon>
    </lineage>
</organism>
<evidence type="ECO:0000256" key="3">
    <source>
        <dbReference type="ARBA" id="ARBA00022576"/>
    </source>
</evidence>
<dbReference type="RefSeq" id="XP_020071627.1">
    <property type="nucleotide sequence ID" value="XM_020216814.1"/>
</dbReference>
<dbReference type="PANTHER" id="PTHR42790:SF2">
    <property type="entry name" value="AROMATIC AMINO ACID AMINOTRANSFERASE 2"/>
    <property type="match status" value="1"/>
</dbReference>
<evidence type="ECO:0000256" key="2">
    <source>
        <dbReference type="ARBA" id="ARBA00007441"/>
    </source>
</evidence>
<comment type="similarity">
    <text evidence="2">Belongs to the class-I pyridoxal-phosphate-dependent aminotransferase family.</text>
</comment>
<dbReference type="STRING" id="983966.A0A1E4S501"/>
<dbReference type="GO" id="GO:0019878">
    <property type="term" value="P:lysine biosynthetic process via aminoadipic acid"/>
    <property type="evidence" value="ECO:0007669"/>
    <property type="project" value="TreeGrafter"/>
</dbReference>
<dbReference type="Pfam" id="PF00155">
    <property type="entry name" value="Aminotran_1_2"/>
    <property type="match status" value="1"/>
</dbReference>